<accession>A0A845LGH7</accession>
<dbReference type="Proteomes" id="UP000471031">
    <property type="component" value="Unassembled WGS sequence"/>
</dbReference>
<dbReference type="Pfam" id="PF03551">
    <property type="entry name" value="PadR"/>
    <property type="match status" value="1"/>
</dbReference>
<evidence type="ECO:0000313" key="2">
    <source>
        <dbReference type="EMBL" id="MZP44080.1"/>
    </source>
</evidence>
<dbReference type="InterPro" id="IPR036388">
    <property type="entry name" value="WH-like_DNA-bd_sf"/>
</dbReference>
<evidence type="ECO:0000313" key="3">
    <source>
        <dbReference type="Proteomes" id="UP000471031"/>
    </source>
</evidence>
<evidence type="ECO:0000259" key="1">
    <source>
        <dbReference type="Pfam" id="PF03551"/>
    </source>
</evidence>
<comment type="caution">
    <text evidence="2">The sequence shown here is derived from an EMBL/GenBank/DDBJ whole genome shotgun (WGS) entry which is preliminary data.</text>
</comment>
<dbReference type="InterPro" id="IPR036390">
    <property type="entry name" value="WH_DNA-bd_sf"/>
</dbReference>
<keyword evidence="3" id="KW-1185">Reference proteome</keyword>
<dbReference type="SUPFAM" id="SSF46785">
    <property type="entry name" value="Winged helix' DNA-binding domain"/>
    <property type="match status" value="1"/>
</dbReference>
<dbReference type="PANTHER" id="PTHR43252:SF7">
    <property type="entry name" value="TRANSCRIPTIONAL REGULATOR YQJI"/>
    <property type="match status" value="1"/>
</dbReference>
<proteinExistence type="predicted"/>
<dbReference type="AlphaFoldDB" id="A0A845LGH7"/>
<protein>
    <submittedName>
        <fullName evidence="2">PadR family transcriptional regulator</fullName>
    </submittedName>
</protein>
<organism evidence="2 3">
    <name type="scientific">Heliomicrobium gestii</name>
    <name type="common">Heliobacterium gestii</name>
    <dbReference type="NCBI Taxonomy" id="2699"/>
    <lineage>
        <taxon>Bacteria</taxon>
        <taxon>Bacillati</taxon>
        <taxon>Bacillota</taxon>
        <taxon>Clostridia</taxon>
        <taxon>Eubacteriales</taxon>
        <taxon>Heliobacteriaceae</taxon>
        <taxon>Heliomicrobium</taxon>
    </lineage>
</organism>
<dbReference type="RefSeq" id="WP_161262648.1">
    <property type="nucleotide sequence ID" value="NZ_JAFBDC010000011.1"/>
</dbReference>
<sequence length="111" mass="12817">MQVNKELLKGSTVTLVLSLLDRQPMYGYEMIKEMEKLSDGIFAFKEGTLYPILHALESEGLVEAFWMGEEGARRRKYYRITGAGKRRLREKRAEWNLFSSSVNRIIGEGIL</sequence>
<gene>
    <name evidence="2" type="ORF">GTO89_13660</name>
</gene>
<dbReference type="InterPro" id="IPR005149">
    <property type="entry name" value="Tscrpt_reg_PadR_N"/>
</dbReference>
<reference evidence="2 3" key="1">
    <citation type="submission" date="2020-01" db="EMBL/GenBank/DDBJ databases">
        <title>Whole genome sequence of Heliobacterium gestii DSM 11169.</title>
        <authorList>
            <person name="Kyndt J.A."/>
            <person name="Meyer T.E."/>
        </authorList>
    </citation>
    <scope>NUCLEOTIDE SEQUENCE [LARGE SCALE GENOMIC DNA]</scope>
    <source>
        <strain evidence="2 3">DSM 11169</strain>
    </source>
</reference>
<dbReference type="OrthoDB" id="9808017at2"/>
<dbReference type="EMBL" id="WXEX01000012">
    <property type="protein sequence ID" value="MZP44080.1"/>
    <property type="molecule type" value="Genomic_DNA"/>
</dbReference>
<name>A0A845LGH7_HELGE</name>
<dbReference type="Gene3D" id="1.10.10.10">
    <property type="entry name" value="Winged helix-like DNA-binding domain superfamily/Winged helix DNA-binding domain"/>
    <property type="match status" value="1"/>
</dbReference>
<feature type="domain" description="Transcription regulator PadR N-terminal" evidence="1">
    <location>
        <begin position="16"/>
        <end position="90"/>
    </location>
</feature>
<dbReference type="PANTHER" id="PTHR43252">
    <property type="entry name" value="TRANSCRIPTIONAL REGULATOR YQJI"/>
    <property type="match status" value="1"/>
</dbReference>